<dbReference type="AlphaFoldDB" id="A0A495JVG2"/>
<reference evidence="1 2" key="1">
    <citation type="submission" date="2018-10" db="EMBL/GenBank/DDBJ databases">
        <title>Sequencing the genomes of 1000 actinobacteria strains.</title>
        <authorList>
            <person name="Klenk H.-P."/>
        </authorList>
    </citation>
    <scope>NUCLEOTIDE SEQUENCE [LARGE SCALE GENOMIC DNA]</scope>
    <source>
        <strain evidence="1 2">DSM 45175</strain>
    </source>
</reference>
<protein>
    <submittedName>
        <fullName evidence="1">Uncharacterized protein</fullName>
    </submittedName>
</protein>
<organism evidence="1 2">
    <name type="scientific">Micromonospora pisi</name>
    <dbReference type="NCBI Taxonomy" id="589240"/>
    <lineage>
        <taxon>Bacteria</taxon>
        <taxon>Bacillati</taxon>
        <taxon>Actinomycetota</taxon>
        <taxon>Actinomycetes</taxon>
        <taxon>Micromonosporales</taxon>
        <taxon>Micromonosporaceae</taxon>
        <taxon>Micromonospora</taxon>
    </lineage>
</organism>
<evidence type="ECO:0000313" key="2">
    <source>
        <dbReference type="Proteomes" id="UP000277671"/>
    </source>
</evidence>
<proteinExistence type="predicted"/>
<dbReference type="EMBL" id="RBKT01000001">
    <property type="protein sequence ID" value="RKR92129.1"/>
    <property type="molecule type" value="Genomic_DNA"/>
</dbReference>
<name>A0A495JVG2_9ACTN</name>
<keyword evidence="2" id="KW-1185">Reference proteome</keyword>
<comment type="caution">
    <text evidence="1">The sequence shown here is derived from an EMBL/GenBank/DDBJ whole genome shotgun (WGS) entry which is preliminary data.</text>
</comment>
<dbReference type="Proteomes" id="UP000277671">
    <property type="component" value="Unassembled WGS sequence"/>
</dbReference>
<gene>
    <name evidence="1" type="ORF">BDK92_6562</name>
</gene>
<evidence type="ECO:0000313" key="1">
    <source>
        <dbReference type="EMBL" id="RKR92129.1"/>
    </source>
</evidence>
<sequence>MIFAMPAAPTLAPTMDLAAAYPEIVSLRAALLAGDWAAVQAILAEHDPAARTRLIRLGAETSAAAPFLRERVKADPSDTLAAALLAGRLIEDAWEVRTGARAEHVSREQFARFHEILRDAERLLIDAAAYDPSDPAVWTQRLITARGLQLGQSEARRRYDRLAEHHPHHLPAQSQLLQQLAPKWSGSLEAMHAFARTEMLAAPEGAPNAVLVVDAHIEHALLTLKGDDRARHFQRADVKEQVHEAASRSVLHPAYQRTVGWVSVENTFAFMFTMMDDYVPAARLFTGLGHLVSELPWAYLGDPVKLFGEFRDRAMKKGGTR</sequence>
<accession>A0A495JVG2</accession>